<comment type="caution">
    <text evidence="2">The sequence shown here is derived from an EMBL/GenBank/DDBJ whole genome shotgun (WGS) entry which is preliminary data.</text>
</comment>
<dbReference type="EMBL" id="JBJDQH010000014">
    <property type="protein sequence ID" value="MFK4270456.1"/>
    <property type="molecule type" value="Genomic_DNA"/>
</dbReference>
<evidence type="ECO:0000313" key="3">
    <source>
        <dbReference type="Proteomes" id="UP001620295"/>
    </source>
</evidence>
<evidence type="ECO:0000313" key="2">
    <source>
        <dbReference type="EMBL" id="MFK4270456.1"/>
    </source>
</evidence>
<accession>A0ABW8LX00</accession>
<keyword evidence="1" id="KW-0472">Membrane</keyword>
<protein>
    <recommendedName>
        <fullName evidence="4">Integral membrane protein</fullName>
    </recommendedName>
</protein>
<keyword evidence="1" id="KW-0812">Transmembrane</keyword>
<evidence type="ECO:0000256" key="1">
    <source>
        <dbReference type="SAM" id="Phobius"/>
    </source>
</evidence>
<feature type="transmembrane region" description="Helical" evidence="1">
    <location>
        <begin position="180"/>
        <end position="203"/>
    </location>
</feature>
<feature type="transmembrane region" description="Helical" evidence="1">
    <location>
        <begin position="87"/>
        <end position="104"/>
    </location>
</feature>
<name>A0ABW8LX00_9ACTN</name>
<keyword evidence="1" id="KW-1133">Transmembrane helix</keyword>
<feature type="transmembrane region" description="Helical" evidence="1">
    <location>
        <begin position="155"/>
        <end position="174"/>
    </location>
</feature>
<proteinExistence type="predicted"/>
<dbReference type="RefSeq" id="WP_404748038.1">
    <property type="nucleotide sequence ID" value="NZ_JBJDQH010000014.1"/>
</dbReference>
<sequence length="220" mass="22444">MTALDPIEEYVAALAAALHGPARVKARMLTEARDALTDAAVDIADGGSPDGRAVRQAVDDFGSVEDVAPAFQRELTIAQARHTARRVALIVPFLALTWYVLVIVDHGRGLPYPVEVLTAHVGGVAAAAALLAAASLAATGALARRLPTPRRLPLMVAWTGTAACAAVAISAVTLTTASALAGNGLVSVGVGVLTIASHVRIAASARSCRQCARLPVVAHG</sequence>
<keyword evidence="3" id="KW-1185">Reference proteome</keyword>
<organism evidence="2 3">
    <name type="scientific">Streptomyces milbemycinicus</name>
    <dbReference type="NCBI Taxonomy" id="476552"/>
    <lineage>
        <taxon>Bacteria</taxon>
        <taxon>Bacillati</taxon>
        <taxon>Actinomycetota</taxon>
        <taxon>Actinomycetes</taxon>
        <taxon>Kitasatosporales</taxon>
        <taxon>Streptomycetaceae</taxon>
        <taxon>Streptomyces</taxon>
    </lineage>
</organism>
<feature type="transmembrane region" description="Helical" evidence="1">
    <location>
        <begin position="124"/>
        <end position="143"/>
    </location>
</feature>
<evidence type="ECO:0008006" key="4">
    <source>
        <dbReference type="Google" id="ProtNLM"/>
    </source>
</evidence>
<dbReference type="Proteomes" id="UP001620295">
    <property type="component" value="Unassembled WGS sequence"/>
</dbReference>
<gene>
    <name evidence="2" type="ORF">ACI2L5_36840</name>
</gene>
<reference evidence="2 3" key="1">
    <citation type="submission" date="2024-11" db="EMBL/GenBank/DDBJ databases">
        <title>The Natural Products Discovery Center: Release of the First 8490 Sequenced Strains for Exploring Actinobacteria Biosynthetic Diversity.</title>
        <authorList>
            <person name="Kalkreuter E."/>
            <person name="Kautsar S.A."/>
            <person name="Yang D."/>
            <person name="Bader C.D."/>
            <person name="Teijaro C.N."/>
            <person name="Fluegel L."/>
            <person name="Davis C.M."/>
            <person name="Simpson J.R."/>
            <person name="Lauterbach L."/>
            <person name="Steele A.D."/>
            <person name="Gui C."/>
            <person name="Meng S."/>
            <person name="Li G."/>
            <person name="Viehrig K."/>
            <person name="Ye F."/>
            <person name="Su P."/>
            <person name="Kiefer A.F."/>
            <person name="Nichols A."/>
            <person name="Cepeda A.J."/>
            <person name="Yan W."/>
            <person name="Fan B."/>
            <person name="Jiang Y."/>
            <person name="Adhikari A."/>
            <person name="Zheng C.-J."/>
            <person name="Schuster L."/>
            <person name="Cowan T.M."/>
            <person name="Smanski M.J."/>
            <person name="Chevrette M.G."/>
            <person name="De Carvalho L.P.S."/>
            <person name="Shen B."/>
        </authorList>
    </citation>
    <scope>NUCLEOTIDE SEQUENCE [LARGE SCALE GENOMIC DNA]</scope>
    <source>
        <strain evidence="2 3">NPDC020863</strain>
    </source>
</reference>